<evidence type="ECO:0000313" key="1">
    <source>
        <dbReference type="WBParaSite" id="ECPE_0000443201-mRNA-1"/>
    </source>
</evidence>
<proteinExistence type="predicted"/>
<accession>A0A183ABT5</accession>
<dbReference type="WBParaSite" id="ECPE_0000443201-mRNA-1">
    <property type="protein sequence ID" value="ECPE_0000443201-mRNA-1"/>
    <property type="gene ID" value="ECPE_0000443201"/>
</dbReference>
<reference evidence="1" key="1">
    <citation type="submission" date="2016-06" db="UniProtKB">
        <authorList>
            <consortium name="WormBaseParasite"/>
        </authorList>
    </citation>
    <scope>IDENTIFICATION</scope>
</reference>
<name>A0A183ABT5_9TREM</name>
<organism evidence="1">
    <name type="scientific">Echinostoma caproni</name>
    <dbReference type="NCBI Taxonomy" id="27848"/>
    <lineage>
        <taxon>Eukaryota</taxon>
        <taxon>Metazoa</taxon>
        <taxon>Spiralia</taxon>
        <taxon>Lophotrochozoa</taxon>
        <taxon>Platyhelminthes</taxon>
        <taxon>Trematoda</taxon>
        <taxon>Digenea</taxon>
        <taxon>Plagiorchiida</taxon>
        <taxon>Echinostomata</taxon>
        <taxon>Echinostomatoidea</taxon>
        <taxon>Echinostomatidae</taxon>
        <taxon>Echinostoma</taxon>
    </lineage>
</organism>
<dbReference type="AlphaFoldDB" id="A0A183ABT5"/>
<protein>
    <submittedName>
        <fullName evidence="1">Efflux RND transporter permease subunit</fullName>
    </submittedName>
</protein>
<sequence>LAKNSVKLYEIPFDVVGAVSSTQMELLIARVPGSQDKQASDTDLASVGSAITMLPEGHLVQLITA</sequence>